<dbReference type="GO" id="GO:0048471">
    <property type="term" value="C:perinuclear region of cytoplasm"/>
    <property type="evidence" value="ECO:0007669"/>
    <property type="project" value="UniProtKB-SubCell"/>
</dbReference>
<accession>A0A671EYA0</accession>
<dbReference type="InterPro" id="IPR051164">
    <property type="entry name" value="NmrA-like_oxidored"/>
</dbReference>
<dbReference type="PANTHER" id="PTHR42748:SF10">
    <property type="entry name" value="NMRA-LIKE DOMAIN-CONTAINING PROTEIN"/>
    <property type="match status" value="1"/>
</dbReference>
<keyword evidence="4" id="KW-0963">Cytoplasm</keyword>
<comment type="similarity">
    <text evidence="3">Belongs to the NmrA-type oxidoreductase family.</text>
</comment>
<evidence type="ECO:0000313" key="11">
    <source>
        <dbReference type="Ensembl" id="ENSRFEP00010018351.1"/>
    </source>
</evidence>
<evidence type="ECO:0000256" key="8">
    <source>
        <dbReference type="ARBA" id="ARBA00060053"/>
    </source>
</evidence>
<keyword evidence="12" id="KW-1185">Reference proteome</keyword>
<evidence type="ECO:0000256" key="4">
    <source>
        <dbReference type="ARBA" id="ARBA00022490"/>
    </source>
</evidence>
<dbReference type="GeneTree" id="ENSGT00940000163340"/>
<dbReference type="InterPro" id="IPR036291">
    <property type="entry name" value="NAD(P)-bd_dom_sf"/>
</dbReference>
<dbReference type="AlphaFoldDB" id="A0A671EYA0"/>
<evidence type="ECO:0000259" key="10">
    <source>
        <dbReference type="Pfam" id="PF05368"/>
    </source>
</evidence>
<dbReference type="Gene3D" id="3.40.50.720">
    <property type="entry name" value="NAD(P)-binding Rossmann-like Domain"/>
    <property type="match status" value="1"/>
</dbReference>
<keyword evidence="6" id="KW-0539">Nucleus</keyword>
<dbReference type="FunFam" id="3.40.50.720:FF:000181">
    <property type="entry name" value="NmrA-like family domain-containing protein 1"/>
    <property type="match status" value="1"/>
</dbReference>
<reference evidence="11" key="4">
    <citation type="submission" date="2025-08" db="UniProtKB">
        <authorList>
            <consortium name="Ensembl"/>
        </authorList>
    </citation>
    <scope>IDENTIFICATION</scope>
</reference>
<name>A0A671EYA0_RHIFE</name>
<evidence type="ECO:0000256" key="3">
    <source>
        <dbReference type="ARBA" id="ARBA00006328"/>
    </source>
</evidence>
<reference evidence="11 12" key="2">
    <citation type="journal article" date="2018" name="Annu Rev Anim Biosci">
        <title>Bat Biology, Genomes, and the Bat1K Project: To Generate Chromosome-Level Genomes for All Living Bat Species.</title>
        <authorList>
            <person name="Teeling E.C."/>
            <person name="Vernes S.C."/>
            <person name="Davalos L.M."/>
            <person name="Ray D.A."/>
            <person name="Gilbert M.T.P."/>
            <person name="Myers E."/>
        </authorList>
    </citation>
    <scope>NUCLEOTIDE SEQUENCE</scope>
</reference>
<protein>
    <recommendedName>
        <fullName evidence="7">NmrA-like family domain-containing protein 1</fullName>
    </recommendedName>
</protein>
<evidence type="ECO:0000256" key="1">
    <source>
        <dbReference type="ARBA" id="ARBA00004123"/>
    </source>
</evidence>
<evidence type="ECO:0000256" key="6">
    <source>
        <dbReference type="ARBA" id="ARBA00023242"/>
    </source>
</evidence>
<feature type="domain" description="NmrA-like" evidence="10">
    <location>
        <begin position="8"/>
        <end position="243"/>
    </location>
</feature>
<evidence type="ECO:0000256" key="7">
    <source>
        <dbReference type="ARBA" id="ARBA00040296"/>
    </source>
</evidence>
<dbReference type="Ensembl" id="ENSRFET00010020003.1">
    <property type="protein sequence ID" value="ENSRFEP00010018351.1"/>
    <property type="gene ID" value="ENSRFEG00010012299.1"/>
</dbReference>
<dbReference type="GO" id="GO:0005634">
    <property type="term" value="C:nucleus"/>
    <property type="evidence" value="ECO:0007669"/>
    <property type="project" value="UniProtKB-SubCell"/>
</dbReference>
<comment type="subunit">
    <text evidence="9">Homodimer. Interacts with ASS1. Interaction is enhanced by low NADPH/NADP(+) ratios, which results in inhibition of ASS1 activity.</text>
</comment>
<reference evidence="11 12" key="1">
    <citation type="journal article" date="2015" name="Annu Rev Anim Biosci">
        <title>The Genome 10K Project: a way forward.</title>
        <authorList>
            <person name="Koepfli K.P."/>
            <person name="Paten B."/>
            <person name="O'Brien S.J."/>
            <person name="Koepfli K.P."/>
            <person name="Paten B."/>
            <person name="Antunes A."/>
            <person name="Belov K."/>
            <person name="Bustamante C."/>
            <person name="Castoe T.A."/>
            <person name="Clawson H."/>
            <person name="Crawford A.J."/>
            <person name="Diekhans M."/>
            <person name="Distel D."/>
            <person name="Durbin R."/>
            <person name="Earl D."/>
            <person name="Fujita M.K."/>
            <person name="Gamble T."/>
            <person name="Georges A."/>
            <person name="Gemmell N."/>
            <person name="Gilbert M.T."/>
            <person name="Graves J.M."/>
            <person name="Green R.E."/>
            <person name="Hickey G."/>
            <person name="Jarvis E.D."/>
            <person name="Johnson W."/>
            <person name="Komissarov A."/>
            <person name="Korf I."/>
            <person name="Kuhn R."/>
            <person name="Larkin D.M."/>
            <person name="Lewin H."/>
            <person name="Lopez J.V."/>
            <person name="Ma J."/>
            <person name="Marques-Bonet T."/>
            <person name="Miller W."/>
            <person name="Murphy R."/>
            <person name="Pevzner P."/>
            <person name="Shapiro B."/>
            <person name="Steiner C."/>
            <person name="Tamazian G."/>
            <person name="Venkatesh B."/>
            <person name="Wang J."/>
            <person name="Wayne R."/>
            <person name="Wiley E."/>
            <person name="Yang H."/>
            <person name="Zhang G."/>
            <person name="Haussler D."/>
            <person name="Ryder O."/>
            <person name="O'Brien S.J."/>
        </authorList>
    </citation>
    <scope>NUCLEOTIDE SEQUENCE</scope>
</reference>
<sequence length="270" mass="29587">CHKKKLMQGGSVARAILESEKFAVRALTRDVTRSNALVLRDLGAEVVKGDLNDEASVEAALKGTYGAFVVTSFWDHHSKEKEVCQGKLVADAAKRLGLQHVVYSGLENVKRLTGGKLEVGHFDGKGEVEEYFWSIGVPMTSVAWQLTLKTFSPSLPMGDIPMDGISVADIGAVVSSIFNSPAEFLGKAVGLSAEALTIQQYADVLSKTLGKEVRDAKITPEAYEKLGFSGAEELANMFRFYHMKPDRDVKLTHRLNPKVKSFNHKFNSLK</sequence>
<reference evidence="11" key="5">
    <citation type="submission" date="2025-09" db="UniProtKB">
        <authorList>
            <consortium name="Ensembl"/>
        </authorList>
    </citation>
    <scope>IDENTIFICATION</scope>
</reference>
<comment type="subcellular location">
    <subcellularLocation>
        <location evidence="2">Cytoplasm</location>
        <location evidence="2">Perinuclear region</location>
    </subcellularLocation>
    <subcellularLocation>
        <location evidence="1">Nucleus</location>
    </subcellularLocation>
</comment>
<dbReference type="PANTHER" id="PTHR42748">
    <property type="entry name" value="NITROGEN METABOLITE REPRESSION PROTEIN NMRA FAMILY MEMBER"/>
    <property type="match status" value="1"/>
</dbReference>
<evidence type="ECO:0000256" key="2">
    <source>
        <dbReference type="ARBA" id="ARBA00004556"/>
    </source>
</evidence>
<dbReference type="Pfam" id="PF05368">
    <property type="entry name" value="NmrA"/>
    <property type="match status" value="1"/>
</dbReference>
<evidence type="ECO:0000313" key="12">
    <source>
        <dbReference type="Proteomes" id="UP000472240"/>
    </source>
</evidence>
<keyword evidence="5" id="KW-0521">NADP</keyword>
<dbReference type="SUPFAM" id="SSF51735">
    <property type="entry name" value="NAD(P)-binding Rossmann-fold domains"/>
    <property type="match status" value="1"/>
</dbReference>
<dbReference type="Gene3D" id="3.90.25.10">
    <property type="entry name" value="UDP-galactose 4-epimerase, domain 1"/>
    <property type="match status" value="1"/>
</dbReference>
<evidence type="ECO:0000256" key="9">
    <source>
        <dbReference type="ARBA" id="ARBA00062836"/>
    </source>
</evidence>
<comment type="function">
    <text evidence="8">Redox sensor protein. Undergoes restructuring and subcellular redistribution in response to changes in intracellular NADPH/NADP(+) levels. At low NADPH concentrations the protein is found mainly as a monomer, and binds argininosuccinate synthase (ASS1), the enzyme involved in nitric oxide synthesis. Association with ASS1 impairs its activity and reduces the production of nitric oxide, which subsecuently prevents apoptosis. Under normal NADPH concentrations, the protein is found as a dimer and hides the binding site for ASS1. The homodimer binds one molecule of NADPH. Has higher affinity for NADPH than for NADP(+). Binding to NADPH is necessary to form a stable dimer.</text>
</comment>
<dbReference type="Proteomes" id="UP000472240">
    <property type="component" value="Chromosome 2"/>
</dbReference>
<proteinExistence type="inferred from homology"/>
<organism evidence="11 12">
    <name type="scientific">Rhinolophus ferrumequinum</name>
    <name type="common">Greater horseshoe bat</name>
    <dbReference type="NCBI Taxonomy" id="59479"/>
    <lineage>
        <taxon>Eukaryota</taxon>
        <taxon>Metazoa</taxon>
        <taxon>Chordata</taxon>
        <taxon>Craniata</taxon>
        <taxon>Vertebrata</taxon>
        <taxon>Euteleostomi</taxon>
        <taxon>Mammalia</taxon>
        <taxon>Eutheria</taxon>
        <taxon>Laurasiatheria</taxon>
        <taxon>Chiroptera</taxon>
        <taxon>Yinpterochiroptera</taxon>
        <taxon>Rhinolophoidea</taxon>
        <taxon>Rhinolophidae</taxon>
        <taxon>Rhinolophinae</taxon>
        <taxon>Rhinolophus</taxon>
    </lineage>
</organism>
<dbReference type="CDD" id="cd05251">
    <property type="entry name" value="NmrA_like_SDR_a"/>
    <property type="match status" value="1"/>
</dbReference>
<reference evidence="12" key="3">
    <citation type="submission" date="2018-12" db="EMBL/GenBank/DDBJ databases">
        <title>G10K-VGP greater horseshoe bat female genome, primary haplotype.</title>
        <authorList>
            <person name="Teeling E."/>
            <person name="Myers G."/>
            <person name="Vernes S."/>
            <person name="Pippel M."/>
            <person name="Winkler S."/>
            <person name="Fedrigo O."/>
            <person name="Rhie A."/>
            <person name="Koren S."/>
            <person name="Phillippy A."/>
            <person name="Lewin H."/>
            <person name="Damas J."/>
            <person name="Howe K."/>
            <person name="Mountcastle J."/>
            <person name="Jarvis E.D."/>
        </authorList>
    </citation>
    <scope>NUCLEOTIDE SEQUENCE [LARGE SCALE GENOMIC DNA]</scope>
</reference>
<evidence type="ECO:0000256" key="5">
    <source>
        <dbReference type="ARBA" id="ARBA00022857"/>
    </source>
</evidence>
<dbReference type="InterPro" id="IPR008030">
    <property type="entry name" value="NmrA-like"/>
</dbReference>